<feature type="non-terminal residue" evidence="2">
    <location>
        <position position="72"/>
    </location>
</feature>
<dbReference type="EMBL" id="LXQA010040468">
    <property type="protein sequence ID" value="MCH99498.1"/>
    <property type="molecule type" value="Genomic_DNA"/>
</dbReference>
<evidence type="ECO:0000313" key="3">
    <source>
        <dbReference type="Proteomes" id="UP000265520"/>
    </source>
</evidence>
<sequence length="72" mass="7961">MELPEDLFTTRYFSGPPPHPGWQNLQSHVMGYGMQYYPNAVPPHPHSALPIAPKSMNPFEATEGRGLSHASS</sequence>
<evidence type="ECO:0000313" key="2">
    <source>
        <dbReference type="EMBL" id="MCH99498.1"/>
    </source>
</evidence>
<dbReference type="AlphaFoldDB" id="A0A392NK87"/>
<reference evidence="2 3" key="1">
    <citation type="journal article" date="2018" name="Front. Plant Sci.">
        <title>Red Clover (Trifolium pratense) and Zigzag Clover (T. medium) - A Picture of Genomic Similarities and Differences.</title>
        <authorList>
            <person name="Dluhosova J."/>
            <person name="Istvanek J."/>
            <person name="Nedelnik J."/>
            <person name="Repkova J."/>
        </authorList>
    </citation>
    <scope>NUCLEOTIDE SEQUENCE [LARGE SCALE GENOMIC DNA]</scope>
    <source>
        <strain evidence="3">cv. 10/8</strain>
        <tissue evidence="2">Leaf</tissue>
    </source>
</reference>
<proteinExistence type="predicted"/>
<dbReference type="Proteomes" id="UP000265520">
    <property type="component" value="Unassembled WGS sequence"/>
</dbReference>
<accession>A0A392NK87</accession>
<keyword evidence="3" id="KW-1185">Reference proteome</keyword>
<evidence type="ECO:0000256" key="1">
    <source>
        <dbReference type="SAM" id="MobiDB-lite"/>
    </source>
</evidence>
<protein>
    <submittedName>
        <fullName evidence="2">Putative ADP-ribosylation factor GTPase-activating protein AGD14</fullName>
    </submittedName>
</protein>
<organism evidence="2 3">
    <name type="scientific">Trifolium medium</name>
    <dbReference type="NCBI Taxonomy" id="97028"/>
    <lineage>
        <taxon>Eukaryota</taxon>
        <taxon>Viridiplantae</taxon>
        <taxon>Streptophyta</taxon>
        <taxon>Embryophyta</taxon>
        <taxon>Tracheophyta</taxon>
        <taxon>Spermatophyta</taxon>
        <taxon>Magnoliopsida</taxon>
        <taxon>eudicotyledons</taxon>
        <taxon>Gunneridae</taxon>
        <taxon>Pentapetalae</taxon>
        <taxon>rosids</taxon>
        <taxon>fabids</taxon>
        <taxon>Fabales</taxon>
        <taxon>Fabaceae</taxon>
        <taxon>Papilionoideae</taxon>
        <taxon>50 kb inversion clade</taxon>
        <taxon>NPAAA clade</taxon>
        <taxon>Hologalegina</taxon>
        <taxon>IRL clade</taxon>
        <taxon>Trifolieae</taxon>
        <taxon>Trifolium</taxon>
    </lineage>
</organism>
<feature type="region of interest" description="Disordered" evidence="1">
    <location>
        <begin position="48"/>
        <end position="72"/>
    </location>
</feature>
<comment type="caution">
    <text evidence="2">The sequence shown here is derived from an EMBL/GenBank/DDBJ whole genome shotgun (WGS) entry which is preliminary data.</text>
</comment>
<name>A0A392NK87_9FABA</name>